<feature type="region of interest" description="Disordered" evidence="1">
    <location>
        <begin position="209"/>
        <end position="410"/>
    </location>
</feature>
<dbReference type="OrthoDB" id="4641441at2"/>
<keyword evidence="2" id="KW-1133">Transmembrane helix</keyword>
<keyword evidence="2" id="KW-0812">Transmembrane</keyword>
<reference evidence="3 4" key="1">
    <citation type="submission" date="2016-10" db="EMBL/GenBank/DDBJ databases">
        <title>Evaluation of Human, Animal and Environmental Mycobacterium chelonae Isolates by Core Genome Phylogenomic Analysis, Targeted Gene Comparison, and Anti-microbial Susceptibility Patterns: A Tale of Mistaken Identities.</title>
        <authorList>
            <person name="Fogelson S.B."/>
            <person name="Camus A.C."/>
            <person name="Lorenz W."/>
            <person name="Vasireddy R."/>
            <person name="Vasireddy S."/>
            <person name="Smith T."/>
            <person name="Brown-Elliott B.A."/>
            <person name="Wallace R.J.Jr."/>
            <person name="Hasan N.A."/>
            <person name="Reischl U."/>
            <person name="Sanchez S."/>
        </authorList>
    </citation>
    <scope>NUCLEOTIDE SEQUENCE [LARGE SCALE GENOMIC DNA]</scope>
    <source>
        <strain evidence="3 4">24999</strain>
    </source>
</reference>
<evidence type="ECO:0000313" key="3">
    <source>
        <dbReference type="EMBL" id="OHT93279.1"/>
    </source>
</evidence>
<organism evidence="3 4">
    <name type="scientific">Mycobacterium syngnathidarum</name>
    <dbReference type="NCBI Taxonomy" id="1908205"/>
    <lineage>
        <taxon>Bacteria</taxon>
        <taxon>Bacillati</taxon>
        <taxon>Actinomycetota</taxon>
        <taxon>Actinomycetes</taxon>
        <taxon>Mycobacteriales</taxon>
        <taxon>Mycobacteriaceae</taxon>
        <taxon>Mycobacterium</taxon>
    </lineage>
</organism>
<keyword evidence="4" id="KW-1185">Reference proteome</keyword>
<keyword evidence="2" id="KW-0472">Membrane</keyword>
<feature type="compositionally biased region" description="Low complexity" evidence="1">
    <location>
        <begin position="359"/>
        <end position="371"/>
    </location>
</feature>
<dbReference type="STRING" id="1908205.BKG60_27290"/>
<proteinExistence type="predicted"/>
<evidence type="ECO:0000256" key="2">
    <source>
        <dbReference type="SAM" id="Phobius"/>
    </source>
</evidence>
<dbReference type="AlphaFoldDB" id="A0A1S1JWZ5"/>
<gene>
    <name evidence="3" type="ORF">BKG61_22095</name>
</gene>
<dbReference type="RefSeq" id="WP_070946261.1">
    <property type="nucleotide sequence ID" value="NZ_MLCL01000089.1"/>
</dbReference>
<feature type="compositionally biased region" description="Pro residues" evidence="1">
    <location>
        <begin position="227"/>
        <end position="241"/>
    </location>
</feature>
<evidence type="ECO:0000256" key="1">
    <source>
        <dbReference type="SAM" id="MobiDB-lite"/>
    </source>
</evidence>
<protein>
    <submittedName>
        <fullName evidence="3">Uncharacterized protein</fullName>
    </submittedName>
</protein>
<feature type="compositionally biased region" description="Gly residues" evidence="1">
    <location>
        <begin position="242"/>
        <end position="256"/>
    </location>
</feature>
<dbReference type="EMBL" id="MLHV01000024">
    <property type="protein sequence ID" value="OHT93279.1"/>
    <property type="molecule type" value="Genomic_DNA"/>
</dbReference>
<accession>A0A1S1JWZ5</accession>
<dbReference type="Proteomes" id="UP000179636">
    <property type="component" value="Unassembled WGS sequence"/>
</dbReference>
<evidence type="ECO:0000313" key="4">
    <source>
        <dbReference type="Proteomes" id="UP000179636"/>
    </source>
</evidence>
<comment type="caution">
    <text evidence="3">The sequence shown here is derived from an EMBL/GenBank/DDBJ whole genome shotgun (WGS) entry which is preliminary data.</text>
</comment>
<sequence>MMLRQKPNQVLGQIVSFLRHYLQIARARTVAWFHPSQRRLRLRRRLFLYTAPVAALLALVVAGLISVVMVGNSAVDSFNRHDIEALRIDVDKLKKFGVIEPGNIAFAEADLLVLEGQLNDAEARFGDALERFDSDDSCPVRINLELVRETLADLAVRSGRPDDADRLYNSALSVVKDAPDGCFLYNTDPNEERRAVRADAKPRLDRKLAALHAPPPPRPTGPAVVTPEPPPPPPALPPPPGQGIGQGDSPGQGPGLAPGQQQAPGQGPGQGPPPPPQGPGAAPALPPVGQGGAPELPPLAPGGGQTGTETPPLPALPGENLPEAPPPPPAPAGEQPPGGPGDGPLQVADPAAPNPAQILGPVGPDGLPLGDKNTSAPDLRLEGRDGLGSDPGNKLQAILEDSSSYGGERE</sequence>
<feature type="compositionally biased region" description="Polar residues" evidence="1">
    <location>
        <begin position="401"/>
        <end position="410"/>
    </location>
</feature>
<name>A0A1S1JWZ5_9MYCO</name>
<accession>A0A1Q9W3R2</accession>
<feature type="transmembrane region" description="Helical" evidence="2">
    <location>
        <begin position="46"/>
        <end position="70"/>
    </location>
</feature>